<organism evidence="3 4">
    <name type="scientific">Pipra filicauda</name>
    <name type="common">Wire-tailed manakin</name>
    <dbReference type="NCBI Taxonomy" id="649802"/>
    <lineage>
        <taxon>Eukaryota</taxon>
        <taxon>Metazoa</taxon>
        <taxon>Chordata</taxon>
        <taxon>Craniata</taxon>
        <taxon>Vertebrata</taxon>
        <taxon>Euteleostomi</taxon>
        <taxon>Archelosauria</taxon>
        <taxon>Archosauria</taxon>
        <taxon>Dinosauria</taxon>
        <taxon>Saurischia</taxon>
        <taxon>Theropoda</taxon>
        <taxon>Coelurosauria</taxon>
        <taxon>Aves</taxon>
        <taxon>Neognathae</taxon>
        <taxon>Neoaves</taxon>
        <taxon>Telluraves</taxon>
        <taxon>Australaves</taxon>
        <taxon>Passeriformes</taxon>
        <taxon>Pipridae</taxon>
        <taxon>Pipra</taxon>
    </lineage>
</organism>
<dbReference type="CTD" id="283847"/>
<evidence type="ECO:0000259" key="2">
    <source>
        <dbReference type="SMART" id="SM00717"/>
    </source>
</evidence>
<evidence type="ECO:0000313" key="3">
    <source>
        <dbReference type="Proteomes" id="UP000504627"/>
    </source>
</evidence>
<feature type="compositionally biased region" description="Polar residues" evidence="1">
    <location>
        <begin position="645"/>
        <end position="678"/>
    </location>
</feature>
<feature type="compositionally biased region" description="Gly residues" evidence="1">
    <location>
        <begin position="43"/>
        <end position="52"/>
    </location>
</feature>
<dbReference type="CDD" id="cd11658">
    <property type="entry name" value="SANT_DMAP1_like"/>
    <property type="match status" value="1"/>
</dbReference>
<dbReference type="GO" id="GO:0007129">
    <property type="term" value="P:homologous chromosome pairing at meiosis"/>
    <property type="evidence" value="ECO:0007669"/>
    <property type="project" value="TreeGrafter"/>
</dbReference>
<dbReference type="SUPFAM" id="SSF48371">
    <property type="entry name" value="ARM repeat"/>
    <property type="match status" value="1"/>
</dbReference>
<feature type="region of interest" description="Disordered" evidence="1">
    <location>
        <begin position="1"/>
        <end position="159"/>
    </location>
</feature>
<dbReference type="AlphaFoldDB" id="A0A7R5KUZ0"/>
<dbReference type="InParanoid" id="A0A7R5KUZ0"/>
<dbReference type="InterPro" id="IPR016024">
    <property type="entry name" value="ARM-type_fold"/>
</dbReference>
<dbReference type="Pfam" id="PF00249">
    <property type="entry name" value="Myb_DNA-binding"/>
    <property type="match status" value="1"/>
</dbReference>
<feature type="compositionally biased region" description="Low complexity" evidence="1">
    <location>
        <begin position="14"/>
        <end position="42"/>
    </location>
</feature>
<dbReference type="Gene3D" id="1.25.10.10">
    <property type="entry name" value="Leucine-rich Repeat Variant"/>
    <property type="match status" value="1"/>
</dbReference>
<dbReference type="SUPFAM" id="SSF46689">
    <property type="entry name" value="Homeodomain-like"/>
    <property type="match status" value="1"/>
</dbReference>
<dbReference type="InterPro" id="IPR009057">
    <property type="entry name" value="Homeodomain-like_sf"/>
</dbReference>
<dbReference type="PANTHER" id="PTHR14014:SF0">
    <property type="entry name" value="TELOMERE REPEATS-BINDING BOUQUET FORMATION PROTEIN 1"/>
    <property type="match status" value="1"/>
</dbReference>
<feature type="domain" description="Myb-like" evidence="2">
    <location>
        <begin position="927"/>
        <end position="978"/>
    </location>
</feature>
<sequence length="987" mass="108237">MARARGQPSLRCSGGAAAAAPEGPPRAGRAGRGLRAAPLPSGGTAGRAGHGGAAAPPSAQGVTAPPQPKESPLPLSPGGHRSPLSPGGHRSPSAQGVTAPPSAQGVTAPPSAQGVTAPPSAQGVTAPPQPGGQGSAAGPASPRTGTEIQPKMDTEKVQKNQCDMKTDLNLLLECLKYQMDCPLSQKEALITIYSICQQNSEASEYLREIGGLMFINDLAKSSAHGIVKEAALFTLGIIIESNVYCQQTSCTSALFEDLILFLINKDSGVNLKRMSVYVILVLVSNNKNGQTYVRDTGCISLLLQLFRTTLSGCELELSDAHTEQRYQLWSSVCSALCACVNNPQNEDNQNICCSVFPYAKEWLESCTEPDIVRPICSFVGLTVANNSYVQKYFVSIGGLDTLAKVLLELMHDSCLSHSGTKLAVVVTKTLDACIANNSAMGVVLAKYHTVAELLKLLCNETLNTGEKISIILTIGHCTEVCEENQCELLQNNGLPLMIQVLTESQDEELIKAATFVLQNCKQMTEQLSLKINDNSLSVSNEEELDVQVRKRSLQDYWKKANEILHRINLIEQEHAEEGLQGGVFVDGSSNPANSEALKSHEVNPAGPKMYLERAHKEDHSPQLTLKLDGQVLAPAVNCPPRKSETVNPTDAASAGQSGQSNIPCSGNGLQTDRALQSHSGNDKTAYVKNQSVPLASEQLFRPPAEPVRNRTQTCTADQNSSYSEITRKHKSTSATSSSHKMADLRCSGCAAGGLSFNSRTFTKMLQSCQHRCDHHRVLLEAEQRYREELCQSALWSSSTHRTHDKIMLAPVRKDRLHTEKSAFRSKKDSFQSILLTPSRKTKPNTSNRDEHHKNIRWTGNYNLTPAYEKSLQKTQDANLKRQGVKEMCNQCQHFQENCIHALEKDESNEICPLDMNMRTLNERRRRTRKDFTTEEINCLLNGVKEMGNHWNLILWSYPFQKGRTSVDLSKKYYRLQKQMQKNPKDHQ</sequence>
<name>A0A7R5KUZ0_9PASS</name>
<dbReference type="RefSeq" id="XP_039240379.1">
    <property type="nucleotide sequence ID" value="XM_039384445.1"/>
</dbReference>
<feature type="region of interest" description="Disordered" evidence="1">
    <location>
        <begin position="832"/>
        <end position="852"/>
    </location>
</feature>
<dbReference type="PANTHER" id="PTHR14014">
    <property type="entry name" value="TELOMERE REPEATS-BINDING BOUQUET FORMATION PROTEIN 1"/>
    <property type="match status" value="1"/>
</dbReference>
<feature type="region of interest" description="Disordered" evidence="1">
    <location>
        <begin position="639"/>
        <end position="678"/>
    </location>
</feature>
<dbReference type="Gene3D" id="1.10.10.60">
    <property type="entry name" value="Homeodomain-like"/>
    <property type="match status" value="1"/>
</dbReference>
<dbReference type="InterPro" id="IPR042359">
    <property type="entry name" value="TERB1"/>
</dbReference>
<dbReference type="SMART" id="SM00717">
    <property type="entry name" value="SANT"/>
    <property type="match status" value="1"/>
</dbReference>
<evidence type="ECO:0000313" key="4">
    <source>
        <dbReference type="RefSeq" id="XP_039240379.1"/>
    </source>
</evidence>
<feature type="compositionally biased region" description="Basic and acidic residues" evidence="1">
    <location>
        <begin position="150"/>
        <end position="159"/>
    </location>
</feature>
<dbReference type="InterPro" id="IPR001005">
    <property type="entry name" value="SANT/Myb"/>
</dbReference>
<reference evidence="4" key="1">
    <citation type="submission" date="2025-08" db="UniProtKB">
        <authorList>
            <consortium name="RefSeq"/>
        </authorList>
    </citation>
    <scope>IDENTIFICATION</scope>
    <source>
        <tissue evidence="4">Muscle</tissue>
    </source>
</reference>
<keyword evidence="3" id="KW-1185">Reference proteome</keyword>
<feature type="compositionally biased region" description="Pro residues" evidence="1">
    <location>
        <begin position="65"/>
        <end position="75"/>
    </location>
</feature>
<evidence type="ECO:0000256" key="1">
    <source>
        <dbReference type="SAM" id="MobiDB-lite"/>
    </source>
</evidence>
<feature type="compositionally biased region" description="Polar residues" evidence="1">
    <location>
        <begin position="709"/>
        <end position="724"/>
    </location>
</feature>
<protein>
    <submittedName>
        <fullName evidence="4">Telomere repeats-binding bouquet formation protein 1 isoform X1</fullName>
    </submittedName>
</protein>
<proteinExistence type="predicted"/>
<dbReference type="Proteomes" id="UP000504627">
    <property type="component" value="Unplaced"/>
</dbReference>
<dbReference type="InterPro" id="IPR011989">
    <property type="entry name" value="ARM-like"/>
</dbReference>
<feature type="region of interest" description="Disordered" evidence="1">
    <location>
        <begin position="706"/>
        <end position="736"/>
    </location>
</feature>
<gene>
    <name evidence="4" type="primary">TERB1</name>
</gene>
<dbReference type="GO" id="GO:0070197">
    <property type="term" value="P:meiotic attachment of telomere to nuclear envelope"/>
    <property type="evidence" value="ECO:0007669"/>
    <property type="project" value="InterPro"/>
</dbReference>
<accession>A0A7R5KUZ0</accession>
<dbReference type="GeneID" id="113986550"/>